<organism evidence="3 4">
    <name type="scientific">Methylocaldum szegediense</name>
    <dbReference type="NCBI Taxonomy" id="73780"/>
    <lineage>
        <taxon>Bacteria</taxon>
        <taxon>Pseudomonadati</taxon>
        <taxon>Pseudomonadota</taxon>
        <taxon>Gammaproteobacteria</taxon>
        <taxon>Methylococcales</taxon>
        <taxon>Methylococcaceae</taxon>
        <taxon>Methylocaldum</taxon>
    </lineage>
</organism>
<dbReference type="InterPro" id="IPR027417">
    <property type="entry name" value="P-loop_NTPase"/>
</dbReference>
<dbReference type="EMBL" id="OX458333">
    <property type="protein sequence ID" value="CAI8730092.1"/>
    <property type="molecule type" value="Genomic_DNA"/>
</dbReference>
<keyword evidence="4" id="KW-1185">Reference proteome</keyword>
<name>A0ABN8WZT1_9GAMM</name>
<dbReference type="InterPro" id="IPR027785">
    <property type="entry name" value="UvrD-like_helicase_C"/>
</dbReference>
<dbReference type="Proteomes" id="UP001162030">
    <property type="component" value="Chromosome"/>
</dbReference>
<evidence type="ECO:0000259" key="2">
    <source>
        <dbReference type="Pfam" id="PF22721"/>
    </source>
</evidence>
<evidence type="ECO:0000313" key="3">
    <source>
        <dbReference type="EMBL" id="CAI8730092.1"/>
    </source>
</evidence>
<protein>
    <submittedName>
        <fullName evidence="3">AAA family ATPase</fullName>
    </submittedName>
</protein>
<feature type="domain" description="UvrD-like helicase C-terminal" evidence="1">
    <location>
        <begin position="305"/>
        <end position="353"/>
    </location>
</feature>
<dbReference type="InterPro" id="IPR054572">
    <property type="entry name" value="TBP-TOTE"/>
</dbReference>
<dbReference type="Pfam" id="PF13538">
    <property type="entry name" value="UvrD_C_2"/>
    <property type="match status" value="1"/>
</dbReference>
<sequence>MLFIVDESSMIGDKQSSGDIFRFGSGRLLADLIEYAGLACPKWGARHGAKILFVGDPAQLPPVGETFSPALSASYLRRTFGLECEEYELNEVMRQRKGSAILGRATTLRNAIFSETFNTFDLSPNDEEIRAVSVTEAVKLSEQAIRAKSDCVLITYSNAQALDLNRAVRGRLWGNESIGPQAGDVLLVNKNSLMTGLYNGDLVSVVHVAEQPEHRSVRIKGVGEPVDLVFRGVSFAYREMGHEIIFNCKILENLLNSPKRELSPLEQRALLVDFRQRNPSLKPKTSEFKLAILHDEYFNALQVKYGYALTCHKAQGGEWDTAVVVFDHRRGQRNEGFFRWAYTAVTRAKQCLVTVNAPRFDDKSSIVWGNDLATTTSRSNQEDCIVDEDWSRLSFSDGQEKLFAYHVRLREAWETVGISVDRLDHLNFRERYFLSRAGKIAVVEYVYNKMWKVSRCDAGPCDGADSNVVSEALQIMEAILRSEPAKDVELTDPFLRPFCDYIKDSLRGTDIRLLSATPMQYRLRMVFEFEGKHRSIDFLYDSTPKWTRAEEVGGVGASGGLFGRLREILGTVIR</sequence>
<dbReference type="CDD" id="cd18809">
    <property type="entry name" value="SF1_C_RecD"/>
    <property type="match status" value="1"/>
</dbReference>
<evidence type="ECO:0000259" key="1">
    <source>
        <dbReference type="Pfam" id="PF13538"/>
    </source>
</evidence>
<dbReference type="Pfam" id="PF22721">
    <property type="entry name" value="TBP-TOTE"/>
    <property type="match status" value="2"/>
</dbReference>
<feature type="domain" description="TATA-binding-like protein" evidence="2">
    <location>
        <begin position="404"/>
        <end position="476"/>
    </location>
</feature>
<accession>A0ABN8WZT1</accession>
<feature type="domain" description="TATA-binding-like protein" evidence="2">
    <location>
        <begin position="492"/>
        <end position="569"/>
    </location>
</feature>
<reference evidence="3 4" key="1">
    <citation type="submission" date="2023-03" db="EMBL/GenBank/DDBJ databases">
        <authorList>
            <person name="Pearce D."/>
        </authorList>
    </citation>
    <scope>NUCLEOTIDE SEQUENCE [LARGE SCALE GENOMIC DNA]</scope>
    <source>
        <strain evidence="3">Msz</strain>
    </source>
</reference>
<gene>
    <name evidence="3" type="ORF">MSZNOR_0263</name>
</gene>
<dbReference type="SUPFAM" id="SSF52540">
    <property type="entry name" value="P-loop containing nucleoside triphosphate hydrolases"/>
    <property type="match status" value="1"/>
</dbReference>
<dbReference type="Gene3D" id="3.40.50.300">
    <property type="entry name" value="P-loop containing nucleotide triphosphate hydrolases"/>
    <property type="match status" value="2"/>
</dbReference>
<evidence type="ECO:0000313" key="4">
    <source>
        <dbReference type="Proteomes" id="UP001162030"/>
    </source>
</evidence>
<proteinExistence type="predicted"/>